<gene>
    <name evidence="3" type="ORF">ETE71_26970</name>
</gene>
<evidence type="ECO:0000256" key="1">
    <source>
        <dbReference type="ARBA" id="ARBA00038494"/>
    </source>
</evidence>
<dbReference type="InterPro" id="IPR029044">
    <property type="entry name" value="Nucleotide-diphossugar_trans"/>
</dbReference>
<comment type="caution">
    <text evidence="3">The sequence shown here is derived from an EMBL/GenBank/DDBJ whole genome shotgun (WGS) entry which is preliminary data.</text>
</comment>
<dbReference type="GO" id="GO:0016740">
    <property type="term" value="F:transferase activity"/>
    <property type="evidence" value="ECO:0007669"/>
    <property type="project" value="UniProtKB-KW"/>
</dbReference>
<dbReference type="Gene3D" id="3.90.550.10">
    <property type="entry name" value="Spore Coat Polysaccharide Biosynthesis Protein SpsA, Chain A"/>
    <property type="match status" value="1"/>
</dbReference>
<name>A0A483G6P1_KLEPN</name>
<dbReference type="SUPFAM" id="SSF53448">
    <property type="entry name" value="Nucleotide-diphospho-sugar transferases"/>
    <property type="match status" value="1"/>
</dbReference>
<dbReference type="RefSeq" id="WP_040166483.1">
    <property type="nucleotide sequence ID" value="NZ_FLFX01000001.1"/>
</dbReference>
<proteinExistence type="inferred from homology"/>
<comment type="similarity">
    <text evidence="1">Belongs to the glycosyltransferase 2 family. WaaE/KdtX subfamily.</text>
</comment>
<dbReference type="CDD" id="cd02511">
    <property type="entry name" value="Beta4Glucosyltransferase"/>
    <property type="match status" value="1"/>
</dbReference>
<keyword evidence="3" id="KW-0808">Transferase</keyword>
<dbReference type="EMBL" id="SDCE01000047">
    <property type="protein sequence ID" value="TCX03865.1"/>
    <property type="molecule type" value="Genomic_DNA"/>
</dbReference>
<organism evidence="3">
    <name type="scientific">Klebsiella pneumoniae</name>
    <dbReference type="NCBI Taxonomy" id="573"/>
    <lineage>
        <taxon>Bacteria</taxon>
        <taxon>Pseudomonadati</taxon>
        <taxon>Pseudomonadota</taxon>
        <taxon>Gammaproteobacteria</taxon>
        <taxon>Enterobacterales</taxon>
        <taxon>Enterobacteriaceae</taxon>
        <taxon>Klebsiella/Raoultella group</taxon>
        <taxon>Klebsiella</taxon>
        <taxon>Klebsiella pneumoniae complex</taxon>
    </lineage>
</organism>
<feature type="domain" description="Glycosyltransferase 2-like" evidence="2">
    <location>
        <begin position="7"/>
        <end position="152"/>
    </location>
</feature>
<accession>A0A483G6P1</accession>
<dbReference type="Pfam" id="PF00535">
    <property type="entry name" value="Glycos_transf_2"/>
    <property type="match status" value="1"/>
</dbReference>
<protein>
    <submittedName>
        <fullName evidence="3">Glycosyltransferase family 2 protein</fullName>
    </submittedName>
</protein>
<reference evidence="3" key="1">
    <citation type="submission" date="2019-01" db="EMBL/GenBank/DDBJ databases">
        <authorList>
            <person name="Lista F."/>
            <person name="Anselmo A."/>
        </authorList>
    </citation>
    <scope>NUCLEOTIDE SEQUENCE</scope>
    <source>
        <strain evidence="3">18S</strain>
    </source>
</reference>
<evidence type="ECO:0000259" key="2">
    <source>
        <dbReference type="Pfam" id="PF00535"/>
    </source>
</evidence>
<dbReference type="AlphaFoldDB" id="A0A483G6P1"/>
<dbReference type="PANTHER" id="PTHR43630">
    <property type="entry name" value="POLY-BETA-1,6-N-ACETYL-D-GLUCOSAMINE SYNTHASE"/>
    <property type="match status" value="1"/>
</dbReference>
<dbReference type="InterPro" id="IPR001173">
    <property type="entry name" value="Glyco_trans_2-like"/>
</dbReference>
<evidence type="ECO:0000313" key="3">
    <source>
        <dbReference type="EMBL" id="TCX03865.1"/>
    </source>
</evidence>
<dbReference type="PANTHER" id="PTHR43630:SF2">
    <property type="entry name" value="GLYCOSYLTRANSFERASE"/>
    <property type="match status" value="1"/>
</dbReference>
<sequence length="306" mass="36735">MNKPNLTVIILTKNEQLHLRRCLNSVINFCERIVIVDSFSDDNTLEIIKEYPGIVELYQHKFINHANQFQWGLDNSGVTTDWVMRLDADEYIESELQAEIQNKLNLIDKNKNCIFIRRKYFYKGKWIKHGAVYPLNLLRIWRNGQGRIEQRWMDEHIVVNNPQPEFFKGHIVDYNLNDMKWWIEKHIKYADREVVDLLNIKYQLFNRDEDVRKQGGFQARLKRKVKEDLYFKLSPSLRSLLYFLYRYFFRLGFLDGSKGWDFHLMQGLWYRSYVDIRYKELDALISDISSDREKLSVLSKSTGLSL</sequence>